<gene>
    <name evidence="3" type="ORF">J3Q64DRAFT_1638815</name>
</gene>
<evidence type="ECO:0000256" key="1">
    <source>
        <dbReference type="SAM" id="Coils"/>
    </source>
</evidence>
<reference evidence="3 4" key="1">
    <citation type="submission" date="2024-04" db="EMBL/GenBank/DDBJ databases">
        <title>Symmetric and asymmetric DNA N6-adenine methylation regulates different biological responses in Mucorales.</title>
        <authorList>
            <consortium name="Lawrence Berkeley National Laboratory"/>
            <person name="Lax C."/>
            <person name="Mondo S.J."/>
            <person name="Osorio-Concepcion M."/>
            <person name="Muszewska A."/>
            <person name="Corrochano-Luque M."/>
            <person name="Gutierrez G."/>
            <person name="Riley R."/>
            <person name="Lipzen A."/>
            <person name="Guo J."/>
            <person name="Hundley H."/>
            <person name="Amirebrahimi M."/>
            <person name="Ng V."/>
            <person name="Lorenzo-Gutierrez D."/>
            <person name="Binder U."/>
            <person name="Yang J."/>
            <person name="Song Y."/>
            <person name="Canovas D."/>
            <person name="Navarro E."/>
            <person name="Freitag M."/>
            <person name="Gabaldon T."/>
            <person name="Grigoriev I.V."/>
            <person name="Corrochano L.M."/>
            <person name="Nicolas F.E."/>
            <person name="Garre V."/>
        </authorList>
    </citation>
    <scope>NUCLEOTIDE SEQUENCE [LARGE SCALE GENOMIC DNA]</scope>
    <source>
        <strain evidence="3 4">L51</strain>
    </source>
</reference>
<evidence type="ECO:0000313" key="4">
    <source>
        <dbReference type="Proteomes" id="UP001448207"/>
    </source>
</evidence>
<organism evidence="3 4">
    <name type="scientific">Phycomyces blakesleeanus</name>
    <dbReference type="NCBI Taxonomy" id="4837"/>
    <lineage>
        <taxon>Eukaryota</taxon>
        <taxon>Fungi</taxon>
        <taxon>Fungi incertae sedis</taxon>
        <taxon>Mucoromycota</taxon>
        <taxon>Mucoromycotina</taxon>
        <taxon>Mucoromycetes</taxon>
        <taxon>Mucorales</taxon>
        <taxon>Phycomycetaceae</taxon>
        <taxon>Phycomyces</taxon>
    </lineage>
</organism>
<proteinExistence type="predicted"/>
<evidence type="ECO:0000313" key="3">
    <source>
        <dbReference type="EMBL" id="KAL0087305.1"/>
    </source>
</evidence>
<sequence>MNRQRLRNRVTSRANTMPMANPPIPNRSDYDQPNIEDSLQDWLTRSISESASSPVSWLLDNPCRCCGKSDCESLATLTKAIRKLEVDTRLAAEIGQGLLHKHEAFVRESSQTSALLEQQLEESRDQVLLLENQLEENDNIRQDLTAADLETANARCLQLTTELQNRTVEIEKLRIFKFMVRQADAREETLRTKLEDSKQELALARKNELSLESKHKKLRAKYGWYLPK</sequence>
<evidence type="ECO:0008006" key="5">
    <source>
        <dbReference type="Google" id="ProtNLM"/>
    </source>
</evidence>
<feature type="coiled-coil region" evidence="1">
    <location>
        <begin position="106"/>
        <end position="150"/>
    </location>
</feature>
<name>A0ABR3B1B9_PHYBL</name>
<feature type="compositionally biased region" description="Basic residues" evidence="2">
    <location>
        <begin position="1"/>
        <end position="10"/>
    </location>
</feature>
<protein>
    <recommendedName>
        <fullName evidence="5">Autophagy-related protein 16 domain-containing protein</fullName>
    </recommendedName>
</protein>
<accession>A0ABR3B1B9</accession>
<comment type="caution">
    <text evidence="3">The sequence shown here is derived from an EMBL/GenBank/DDBJ whole genome shotgun (WGS) entry which is preliminary data.</text>
</comment>
<dbReference type="EMBL" id="JBCLYO010000007">
    <property type="protein sequence ID" value="KAL0087305.1"/>
    <property type="molecule type" value="Genomic_DNA"/>
</dbReference>
<evidence type="ECO:0000256" key="2">
    <source>
        <dbReference type="SAM" id="MobiDB-lite"/>
    </source>
</evidence>
<keyword evidence="1" id="KW-0175">Coiled coil</keyword>
<feature type="region of interest" description="Disordered" evidence="2">
    <location>
        <begin position="1"/>
        <end position="32"/>
    </location>
</feature>
<keyword evidence="4" id="KW-1185">Reference proteome</keyword>
<feature type="coiled-coil region" evidence="1">
    <location>
        <begin position="180"/>
        <end position="214"/>
    </location>
</feature>
<dbReference type="Proteomes" id="UP001448207">
    <property type="component" value="Unassembled WGS sequence"/>
</dbReference>